<evidence type="ECO:0000256" key="4">
    <source>
        <dbReference type="ARBA" id="ARBA00023163"/>
    </source>
</evidence>
<protein>
    <submittedName>
        <fullName evidence="6">LysR family transcriptional regulator</fullName>
    </submittedName>
</protein>
<dbReference type="EMBL" id="JALIEB010000032">
    <property type="protein sequence ID" value="MCV3274220.1"/>
    <property type="molecule type" value="Genomic_DNA"/>
</dbReference>
<dbReference type="InterPro" id="IPR036388">
    <property type="entry name" value="WH-like_DNA-bd_sf"/>
</dbReference>
<feature type="domain" description="HTH lysR-type" evidence="5">
    <location>
        <begin position="22"/>
        <end position="79"/>
    </location>
</feature>
<sequence length="315" mass="33852">MKNTAEIGKWISKIGKQLADALVWDDIRAFLAVTRAGTLSGAAGRMGIGLATVSRRIERLEAAVGQPLFLRQQSGYRLTDDGAALIERAEEMEAAARSLTAGIRQEATVSGTVRLATAENLATGLIIPELPRFRAAHPRLTLEIVTDIATVNLHRRDADIALRMVRPERGNVSLQRLGTLGYGLYGAPDYVAKRRQPADVGAFDADDLIGWSDAYAHLPAAQWAERMLKDRAPVVVTTSLATQLVACASGLGLAVLPHFLAGRHDLICLDSDLGIDQSIWLVTQSDLAASRRVGAVADFLRDLVKRNAEALAGSS</sequence>
<proteinExistence type="inferred from homology"/>
<dbReference type="Gene3D" id="3.40.190.290">
    <property type="match status" value="1"/>
</dbReference>
<reference evidence="6 7" key="1">
    <citation type="submission" date="2022-04" db="EMBL/GenBank/DDBJ databases">
        <title>Roseobacter sp. WL0113 is a bacterium isolated from neritic sediment.</title>
        <authorList>
            <person name="Wang L."/>
            <person name="He W."/>
            <person name="Zhang D.-F."/>
        </authorList>
    </citation>
    <scope>NUCLEOTIDE SEQUENCE [LARGE SCALE GENOMIC DNA]</scope>
    <source>
        <strain evidence="6 7">WL0113</strain>
    </source>
</reference>
<keyword evidence="3" id="KW-0238">DNA-binding</keyword>
<evidence type="ECO:0000256" key="3">
    <source>
        <dbReference type="ARBA" id="ARBA00023125"/>
    </source>
</evidence>
<comment type="similarity">
    <text evidence="1">Belongs to the LysR transcriptional regulatory family.</text>
</comment>
<evidence type="ECO:0000259" key="5">
    <source>
        <dbReference type="PROSITE" id="PS50931"/>
    </source>
</evidence>
<dbReference type="InterPro" id="IPR050176">
    <property type="entry name" value="LTTR"/>
</dbReference>
<dbReference type="Proteomes" id="UP001208690">
    <property type="component" value="Unassembled WGS sequence"/>
</dbReference>
<dbReference type="Pfam" id="PF03466">
    <property type="entry name" value="LysR_substrate"/>
    <property type="match status" value="1"/>
</dbReference>
<dbReference type="PROSITE" id="PS50931">
    <property type="entry name" value="HTH_LYSR"/>
    <property type="match status" value="1"/>
</dbReference>
<dbReference type="Gene3D" id="1.10.10.10">
    <property type="entry name" value="Winged helix-like DNA-binding domain superfamily/Winged helix DNA-binding domain"/>
    <property type="match status" value="1"/>
</dbReference>
<dbReference type="Pfam" id="PF00126">
    <property type="entry name" value="HTH_1"/>
    <property type="match status" value="1"/>
</dbReference>
<evidence type="ECO:0000313" key="7">
    <source>
        <dbReference type="Proteomes" id="UP001208690"/>
    </source>
</evidence>
<dbReference type="SUPFAM" id="SSF53850">
    <property type="entry name" value="Periplasmic binding protein-like II"/>
    <property type="match status" value="1"/>
</dbReference>
<dbReference type="PANTHER" id="PTHR30579:SF3">
    <property type="entry name" value="TRANSCRIPTIONAL REGULATORY PROTEIN"/>
    <property type="match status" value="1"/>
</dbReference>
<dbReference type="SUPFAM" id="SSF46785">
    <property type="entry name" value="Winged helix' DNA-binding domain"/>
    <property type="match status" value="1"/>
</dbReference>
<dbReference type="InterPro" id="IPR000847">
    <property type="entry name" value="LysR_HTH_N"/>
</dbReference>
<evidence type="ECO:0000256" key="1">
    <source>
        <dbReference type="ARBA" id="ARBA00009437"/>
    </source>
</evidence>
<keyword evidence="7" id="KW-1185">Reference proteome</keyword>
<keyword evidence="4" id="KW-0804">Transcription</keyword>
<dbReference type="InterPro" id="IPR005119">
    <property type="entry name" value="LysR_subst-bd"/>
</dbReference>
<dbReference type="PANTHER" id="PTHR30579">
    <property type="entry name" value="TRANSCRIPTIONAL REGULATOR"/>
    <property type="match status" value="1"/>
</dbReference>
<accession>A0ABT3BKY8</accession>
<keyword evidence="2" id="KW-0805">Transcription regulation</keyword>
<name>A0ABT3BKY8_9RHOB</name>
<dbReference type="InterPro" id="IPR036390">
    <property type="entry name" value="WH_DNA-bd_sf"/>
</dbReference>
<gene>
    <name evidence="6" type="ORF">MUB52_22545</name>
</gene>
<dbReference type="RefSeq" id="WP_263846425.1">
    <property type="nucleotide sequence ID" value="NZ_JALIEB010000032.1"/>
</dbReference>
<organism evidence="6 7">
    <name type="scientific">Roseobacter sinensis</name>
    <dbReference type="NCBI Taxonomy" id="2931391"/>
    <lineage>
        <taxon>Bacteria</taxon>
        <taxon>Pseudomonadati</taxon>
        <taxon>Pseudomonadota</taxon>
        <taxon>Alphaproteobacteria</taxon>
        <taxon>Rhodobacterales</taxon>
        <taxon>Roseobacteraceae</taxon>
        <taxon>Roseobacter</taxon>
    </lineage>
</organism>
<comment type="caution">
    <text evidence="6">The sequence shown here is derived from an EMBL/GenBank/DDBJ whole genome shotgun (WGS) entry which is preliminary data.</text>
</comment>
<evidence type="ECO:0000313" key="6">
    <source>
        <dbReference type="EMBL" id="MCV3274220.1"/>
    </source>
</evidence>
<evidence type="ECO:0000256" key="2">
    <source>
        <dbReference type="ARBA" id="ARBA00023015"/>
    </source>
</evidence>